<dbReference type="EMBL" id="FUWV01000004">
    <property type="protein sequence ID" value="SJZ54028.1"/>
    <property type="molecule type" value="Genomic_DNA"/>
</dbReference>
<dbReference type="AlphaFoldDB" id="A0A1T4LHE8"/>
<dbReference type="Proteomes" id="UP000196365">
    <property type="component" value="Unassembled WGS sequence"/>
</dbReference>
<keyword evidence="2" id="KW-0808">Transferase</keyword>
<dbReference type="InterPro" id="IPR039143">
    <property type="entry name" value="GNPNAT1-like"/>
</dbReference>
<evidence type="ECO:0000313" key="3">
    <source>
        <dbReference type="Proteomes" id="UP000196365"/>
    </source>
</evidence>
<dbReference type="InterPro" id="IPR000182">
    <property type="entry name" value="GNAT_dom"/>
</dbReference>
<organism evidence="2 3">
    <name type="scientific">Garciella nitratireducens DSM 15102</name>
    <dbReference type="NCBI Taxonomy" id="1121911"/>
    <lineage>
        <taxon>Bacteria</taxon>
        <taxon>Bacillati</taxon>
        <taxon>Bacillota</taxon>
        <taxon>Clostridia</taxon>
        <taxon>Eubacteriales</taxon>
        <taxon>Eubacteriaceae</taxon>
        <taxon>Garciella</taxon>
    </lineage>
</organism>
<dbReference type="GO" id="GO:0004343">
    <property type="term" value="F:glucosamine 6-phosphate N-acetyltransferase activity"/>
    <property type="evidence" value="ECO:0007669"/>
    <property type="project" value="TreeGrafter"/>
</dbReference>
<dbReference type="Gene3D" id="3.40.630.30">
    <property type="match status" value="1"/>
</dbReference>
<accession>A0A1T4LHE8</accession>
<dbReference type="Pfam" id="PF13673">
    <property type="entry name" value="Acetyltransf_10"/>
    <property type="match status" value="1"/>
</dbReference>
<dbReference type="PANTHER" id="PTHR13355:SF11">
    <property type="entry name" value="GLUCOSAMINE 6-PHOSPHATE N-ACETYLTRANSFERASE"/>
    <property type="match status" value="1"/>
</dbReference>
<dbReference type="OrthoDB" id="9796171at2"/>
<sequence>MYIQWIQFPQDLSPAHYIRTKVFIQEQNCPPEEEFDEIDKIAKHILLLDSNNTPMATARIFEDSTGQAIIGRVAVLKEYRKKGYGAIIVKEAIKQLKKEGYPNILIHAQSYASPFYQKLGFKAFGEEFMEAGIPHISMLYQCKK</sequence>
<reference evidence="2 3" key="1">
    <citation type="submission" date="2017-02" db="EMBL/GenBank/DDBJ databases">
        <authorList>
            <person name="Peterson S.W."/>
        </authorList>
    </citation>
    <scope>NUCLEOTIDE SEQUENCE [LARGE SCALE GENOMIC DNA]</scope>
    <source>
        <strain evidence="2 3">DSM 15102</strain>
    </source>
</reference>
<dbReference type="InterPro" id="IPR016181">
    <property type="entry name" value="Acyl_CoA_acyltransferase"/>
</dbReference>
<name>A0A1T4LHE8_9FIRM</name>
<protein>
    <submittedName>
        <fullName evidence="2">Acetyltransferase (GNAT) domain-containing protein</fullName>
    </submittedName>
</protein>
<proteinExistence type="predicted"/>
<evidence type="ECO:0000259" key="1">
    <source>
        <dbReference type="PROSITE" id="PS51186"/>
    </source>
</evidence>
<dbReference type="PANTHER" id="PTHR13355">
    <property type="entry name" value="GLUCOSAMINE 6-PHOSPHATE N-ACETYLTRANSFERASE"/>
    <property type="match status" value="1"/>
</dbReference>
<gene>
    <name evidence="2" type="ORF">SAMN02745973_00956</name>
</gene>
<keyword evidence="3" id="KW-1185">Reference proteome</keyword>
<dbReference type="SUPFAM" id="SSF55729">
    <property type="entry name" value="Acyl-CoA N-acyltransferases (Nat)"/>
    <property type="match status" value="1"/>
</dbReference>
<feature type="domain" description="N-acetyltransferase" evidence="1">
    <location>
        <begin position="2"/>
        <end position="143"/>
    </location>
</feature>
<dbReference type="RefSeq" id="WP_087678428.1">
    <property type="nucleotide sequence ID" value="NZ_FUWV01000004.1"/>
</dbReference>
<dbReference type="CDD" id="cd04301">
    <property type="entry name" value="NAT_SF"/>
    <property type="match status" value="1"/>
</dbReference>
<dbReference type="PROSITE" id="PS51186">
    <property type="entry name" value="GNAT"/>
    <property type="match status" value="1"/>
</dbReference>
<evidence type="ECO:0000313" key="2">
    <source>
        <dbReference type="EMBL" id="SJZ54028.1"/>
    </source>
</evidence>